<organism evidence="1 2">
    <name type="scientific">Streptomyces uncialis</name>
    <dbReference type="NCBI Taxonomy" id="1048205"/>
    <lineage>
        <taxon>Bacteria</taxon>
        <taxon>Bacillati</taxon>
        <taxon>Actinomycetota</taxon>
        <taxon>Actinomycetes</taxon>
        <taxon>Kitasatosporales</taxon>
        <taxon>Streptomycetaceae</taxon>
        <taxon>Streptomyces</taxon>
    </lineage>
</organism>
<comment type="caution">
    <text evidence="1">The sequence shown here is derived from an EMBL/GenBank/DDBJ whole genome shotgun (WGS) entry which is preliminary data.</text>
</comment>
<gene>
    <name evidence="1" type="ORF">AB852_18755</name>
</gene>
<reference evidence="1 2" key="1">
    <citation type="submission" date="2015-06" db="EMBL/GenBank/DDBJ databases">
        <title>Cloning and characterization of the uncialamcin biosynthetic gene cluster.</title>
        <authorList>
            <person name="Yan X."/>
            <person name="Huang T."/>
            <person name="Ge H."/>
            <person name="Shen B."/>
        </authorList>
    </citation>
    <scope>NUCLEOTIDE SEQUENCE [LARGE SCALE GENOMIC DNA]</scope>
    <source>
        <strain evidence="1 2">DCA2648</strain>
    </source>
</reference>
<dbReference type="EMBL" id="LFBV01000004">
    <property type="protein sequence ID" value="OKH93513.1"/>
    <property type="molecule type" value="Genomic_DNA"/>
</dbReference>
<dbReference type="AlphaFoldDB" id="A0A1Q4V6Q1"/>
<keyword evidence="2" id="KW-1185">Reference proteome</keyword>
<dbReference type="Proteomes" id="UP000186455">
    <property type="component" value="Unassembled WGS sequence"/>
</dbReference>
<sequence>MICSHCDQPIQDHEAYEGQSSPSASGPGTNLYRHAVPCRERTGPMRGGADTDAVGLVWGRLLTHLDNCAECLGDDPWDCRTAHTLRRAWRAARSAPRRTPAVCAGCLSARLLGRADDIHMCHGVTWMRVEGRLLAVGAAREPCPCPCAS</sequence>
<accession>A0A1Q4V6Q1</accession>
<dbReference type="RefSeq" id="WP_073789896.1">
    <property type="nucleotide sequence ID" value="NZ_LFBV01000004.1"/>
</dbReference>
<proteinExistence type="predicted"/>
<evidence type="ECO:0000313" key="2">
    <source>
        <dbReference type="Proteomes" id="UP000186455"/>
    </source>
</evidence>
<evidence type="ECO:0000313" key="1">
    <source>
        <dbReference type="EMBL" id="OKH93513.1"/>
    </source>
</evidence>
<protein>
    <submittedName>
        <fullName evidence="1">Uncharacterized protein</fullName>
    </submittedName>
</protein>
<name>A0A1Q4V6Q1_9ACTN</name>